<name>A0A6A3KT65_9STRA</name>
<evidence type="ECO:0000313" key="5">
    <source>
        <dbReference type="Proteomes" id="UP000460718"/>
    </source>
</evidence>
<dbReference type="AlphaFoldDB" id="A0A6A3KT65"/>
<dbReference type="GO" id="GO:0008270">
    <property type="term" value="F:zinc ion binding"/>
    <property type="evidence" value="ECO:0007669"/>
    <property type="project" value="UniProtKB-KW"/>
</dbReference>
<feature type="region of interest" description="Disordered" evidence="2">
    <location>
        <begin position="1"/>
        <end position="84"/>
    </location>
</feature>
<dbReference type="SUPFAM" id="SSF52799">
    <property type="entry name" value="(Phosphotyrosine protein) phosphatases II"/>
    <property type="match status" value="1"/>
</dbReference>
<organism evidence="4 5">
    <name type="scientific">Phytophthora fragariae</name>
    <dbReference type="NCBI Taxonomy" id="53985"/>
    <lineage>
        <taxon>Eukaryota</taxon>
        <taxon>Sar</taxon>
        <taxon>Stramenopiles</taxon>
        <taxon>Oomycota</taxon>
        <taxon>Peronosporomycetes</taxon>
        <taxon>Peronosporales</taxon>
        <taxon>Peronosporaceae</taxon>
        <taxon>Phytophthora</taxon>
    </lineage>
</organism>
<sequence>MLGELDDGDNLGASYIGDEPQDDEDAGGKDDEVAQAEKGLYCVGDTTEALVETGEEDDASDHQQAEHDDDDDREIEQPSFEKVEERDEFVAAWIRTNFPDVVSEAELRSQATAFDTFNADSDYEPQVCEECSTFPTAFTCEECDLTLCFRCTDAIHIISHLSAHSIRFNRFNSMRQAPISQGEARIDAEASEDSTAVQFRTTTKTMQEPPPRVATKQVEESRLALPAGTSIFFRAPDCARWPRELLYGTLVSREPATTSNGDTFYHRVLWLRGVEALPNGFFRASLALPGWNISSDSEVDIGETFWPHEIGVYPTQLGALRAVVTAEQIARAKFRRELEGGRIHRWRRFELEDDGDVQPDEEDEAFPSSQVLDEIVAETAATLASEFGVRLTRQEDATFHRQLSEGTWSYRKWMETIGRSDDLQEEDAVPFESGVAIPDTQREDAFNEELEAPVPTPWAPAGHIRFFLIAQHELVFPERVCRQHLRAILEQLLFVYAGFAWKLWREYVERHREREEQQNRDRAAEVLQAWARRIAERERQQERRRLLSLAIGSSVDALELYRRRQIEARKLYEFLTRQIEQRKRNALQVWRVAVGPSSPPPPPAMTWHPSHGMKAMLPKLPRMGARRRTVQDKSVAPGTQVIVEDMAAFKLFRANHTGPADTSYWVIRGRVLAGACPIGPAFREARRLVSRTDFATSVLLQQISVFVCLMEPQELKGMETTAAGGSDTEWSYERQVRSKYQALCMELKGAETISKRHVELAQQALVDFDVEAANAAAAAMGGSGTKNSKRRRASMTMQQQIEEDAAEEVKTKEAREALDQRLQLAEQQALKAAHEVARLGMMQIEFLYFPIVHDGVPDSDELITFLEEQVESRLRAGKNIYVFSRLGHGRTGLVSALLLGRVYGIPASEALERAQRTHDCQRPGAPRGLSFCSPTTASQSTFVRRTLARWMDPIYAPIVLENSEGFRSTRMQQRGLLAEPYLRDEGFMISTAGDAQAREREALELKRLERIARRESTAAALQRDRRKQRCEHETMETEESVQAAQEVMGIMVDKVMAEPGGYSGS</sequence>
<evidence type="ECO:0000313" key="4">
    <source>
        <dbReference type="EMBL" id="KAE9010049.1"/>
    </source>
</evidence>
<dbReference type="CDD" id="cd19757">
    <property type="entry name" value="Bbox1"/>
    <property type="match status" value="1"/>
</dbReference>
<dbReference type="InterPro" id="IPR029021">
    <property type="entry name" value="Prot-tyrosine_phosphatase-like"/>
</dbReference>
<comment type="caution">
    <text evidence="4">The sequence shown here is derived from an EMBL/GenBank/DDBJ whole genome shotgun (WGS) entry which is preliminary data.</text>
</comment>
<gene>
    <name evidence="4" type="ORF">PF011_g9996</name>
</gene>
<keyword evidence="1" id="KW-0863">Zinc-finger</keyword>
<keyword evidence="1" id="KW-0862">Zinc</keyword>
<dbReference type="InterPro" id="IPR000315">
    <property type="entry name" value="Znf_B-box"/>
</dbReference>
<feature type="domain" description="B box-type" evidence="3">
    <location>
        <begin position="123"/>
        <end position="166"/>
    </location>
</feature>
<evidence type="ECO:0000259" key="3">
    <source>
        <dbReference type="PROSITE" id="PS50119"/>
    </source>
</evidence>
<dbReference type="Gene3D" id="3.90.190.10">
    <property type="entry name" value="Protein tyrosine phosphatase superfamily"/>
    <property type="match status" value="1"/>
</dbReference>
<feature type="compositionally biased region" description="Basic and acidic residues" evidence="2">
    <location>
        <begin position="75"/>
        <end position="84"/>
    </location>
</feature>
<dbReference type="EMBL" id="QXFW01000513">
    <property type="protein sequence ID" value="KAE9010049.1"/>
    <property type="molecule type" value="Genomic_DNA"/>
</dbReference>
<evidence type="ECO:0000256" key="1">
    <source>
        <dbReference type="PROSITE-ProRule" id="PRU00024"/>
    </source>
</evidence>
<feature type="region of interest" description="Disordered" evidence="2">
    <location>
        <begin position="779"/>
        <end position="810"/>
    </location>
</feature>
<reference evidence="4 5" key="1">
    <citation type="submission" date="2018-09" db="EMBL/GenBank/DDBJ databases">
        <title>Genomic investigation of the strawberry pathogen Phytophthora fragariae indicates pathogenicity is determined by transcriptional variation in three key races.</title>
        <authorList>
            <person name="Adams T.M."/>
            <person name="Armitage A.D."/>
            <person name="Sobczyk M.K."/>
            <person name="Bates H.J."/>
            <person name="Dunwell J.M."/>
            <person name="Nellist C.F."/>
            <person name="Harrison R.J."/>
        </authorList>
    </citation>
    <scope>NUCLEOTIDE SEQUENCE [LARGE SCALE GENOMIC DNA]</scope>
    <source>
        <strain evidence="4 5">SCRP245</strain>
    </source>
</reference>
<keyword evidence="1" id="KW-0479">Metal-binding</keyword>
<dbReference type="PROSITE" id="PS50119">
    <property type="entry name" value="ZF_BBOX"/>
    <property type="match status" value="1"/>
</dbReference>
<evidence type="ECO:0000256" key="2">
    <source>
        <dbReference type="SAM" id="MobiDB-lite"/>
    </source>
</evidence>
<accession>A0A6A3KT65</accession>
<protein>
    <recommendedName>
        <fullName evidence="3">B box-type domain-containing protein</fullName>
    </recommendedName>
</protein>
<dbReference type="Proteomes" id="UP000460718">
    <property type="component" value="Unassembled WGS sequence"/>
</dbReference>
<proteinExistence type="predicted"/>